<protein>
    <submittedName>
        <fullName evidence="3">Bug family tripartite tricarboxylate transporter substrate binding protein</fullName>
    </submittedName>
</protein>
<proteinExistence type="inferred from homology"/>
<keyword evidence="4" id="KW-1185">Reference proteome</keyword>
<sequence length="338" mass="35715">MEPRKTSAFYMHARPWAKRAMAVAMGVSALAMMPSLAQAAARYPSRPVTIVVPFTAGGFSDTVARLLAKGLGDKWGQSVIVDNRPGAGGDIAAAYAAKMPADGYTLFLANVATNAINPGIHKRLAFDVKKDFTPVALVVKTANLLLVAANSPFKSVSDLVAAAKAKPGTINFGTAGVGTSGHMAGELFNSVAGIKMLAVPYKGTPQAFTDLMNGNLQLQIDNIISLSPQVKAGRARALAVTSMERSPLLPDVPTLDESGFKGFEATSWFGIAVPSGVPKELVAQLNRDINSVTAAPDFKAKLVGGEVVEETPEAFKQFQDKELEKWSHLAKAIHLQLD</sequence>
<dbReference type="RefSeq" id="WP_217966572.1">
    <property type="nucleotide sequence ID" value="NZ_JAHTBN010000016.1"/>
</dbReference>
<feature type="signal peptide" evidence="2">
    <location>
        <begin position="1"/>
        <end position="39"/>
    </location>
</feature>
<dbReference type="Proteomes" id="UP001595848">
    <property type="component" value="Unassembled WGS sequence"/>
</dbReference>
<comment type="similarity">
    <text evidence="1">Belongs to the UPF0065 (bug) family.</text>
</comment>
<dbReference type="EMBL" id="JBHSBV010000008">
    <property type="protein sequence ID" value="MFC4203044.1"/>
    <property type="molecule type" value="Genomic_DNA"/>
</dbReference>
<evidence type="ECO:0000256" key="1">
    <source>
        <dbReference type="ARBA" id="ARBA00006987"/>
    </source>
</evidence>
<accession>A0ABV8P1H6</accession>
<reference evidence="4" key="1">
    <citation type="journal article" date="2019" name="Int. J. Syst. Evol. Microbiol.">
        <title>The Global Catalogue of Microorganisms (GCM) 10K type strain sequencing project: providing services to taxonomists for standard genome sequencing and annotation.</title>
        <authorList>
            <consortium name="The Broad Institute Genomics Platform"/>
            <consortium name="The Broad Institute Genome Sequencing Center for Infectious Disease"/>
            <person name="Wu L."/>
            <person name="Ma J."/>
        </authorList>
    </citation>
    <scope>NUCLEOTIDE SEQUENCE [LARGE SCALE GENOMIC DNA]</scope>
    <source>
        <strain evidence="4">LMG 24813</strain>
    </source>
</reference>
<dbReference type="PANTHER" id="PTHR42928:SF5">
    <property type="entry name" value="BLR1237 PROTEIN"/>
    <property type="match status" value="1"/>
</dbReference>
<dbReference type="CDD" id="cd13578">
    <property type="entry name" value="PBP2_Bug27"/>
    <property type="match status" value="1"/>
</dbReference>
<dbReference type="PIRSF" id="PIRSF017082">
    <property type="entry name" value="YflP"/>
    <property type="match status" value="1"/>
</dbReference>
<comment type="caution">
    <text evidence="3">The sequence shown here is derived from an EMBL/GenBank/DDBJ whole genome shotgun (WGS) entry which is preliminary data.</text>
</comment>
<evidence type="ECO:0000313" key="4">
    <source>
        <dbReference type="Proteomes" id="UP001595848"/>
    </source>
</evidence>
<dbReference type="PANTHER" id="PTHR42928">
    <property type="entry name" value="TRICARBOXYLATE-BINDING PROTEIN"/>
    <property type="match status" value="1"/>
</dbReference>
<evidence type="ECO:0000256" key="2">
    <source>
        <dbReference type="SAM" id="SignalP"/>
    </source>
</evidence>
<dbReference type="Pfam" id="PF03401">
    <property type="entry name" value="TctC"/>
    <property type="match status" value="1"/>
</dbReference>
<feature type="chain" id="PRO_5045966719" evidence="2">
    <location>
        <begin position="40"/>
        <end position="338"/>
    </location>
</feature>
<evidence type="ECO:0000313" key="3">
    <source>
        <dbReference type="EMBL" id="MFC4203044.1"/>
    </source>
</evidence>
<gene>
    <name evidence="3" type="ORF">ACFOY1_19005</name>
</gene>
<keyword evidence="2" id="KW-0732">Signal</keyword>
<organism evidence="3 4">
    <name type="scientific">Candidimonas humi</name>
    <dbReference type="NCBI Taxonomy" id="683355"/>
    <lineage>
        <taxon>Bacteria</taxon>
        <taxon>Pseudomonadati</taxon>
        <taxon>Pseudomonadota</taxon>
        <taxon>Betaproteobacteria</taxon>
        <taxon>Burkholderiales</taxon>
        <taxon>Alcaligenaceae</taxon>
        <taxon>Candidimonas</taxon>
    </lineage>
</organism>
<name>A0ABV8P1H6_9BURK</name>
<dbReference type="InterPro" id="IPR005064">
    <property type="entry name" value="BUG"/>
</dbReference>